<gene>
    <name evidence="1" type="ORF">O181_045145</name>
</gene>
<dbReference type="Proteomes" id="UP000765509">
    <property type="component" value="Unassembled WGS sequence"/>
</dbReference>
<evidence type="ECO:0000313" key="1">
    <source>
        <dbReference type="EMBL" id="MBW0505430.1"/>
    </source>
</evidence>
<protein>
    <submittedName>
        <fullName evidence="1">Uncharacterized protein</fullName>
    </submittedName>
</protein>
<keyword evidence="2" id="KW-1185">Reference proteome</keyword>
<dbReference type="OrthoDB" id="2499263at2759"/>
<comment type="caution">
    <text evidence="1">The sequence shown here is derived from an EMBL/GenBank/DDBJ whole genome shotgun (WGS) entry which is preliminary data.</text>
</comment>
<proteinExistence type="predicted"/>
<sequence length="552" mass="63957">MYCMKYLITLTSWFIRISGQPNTISHLTDQSGKMKLFEVDQNESLNPSQELTSTSVSIAELDKEIFQLFEQAQLKNSDEVNPGSSFPKTIPEDQDTTRMFKGYKTLRSSIETLHQNRGDIQKYREKNSIMDSEDALNELIRAFKITQVLLRNRLHTWTSSNPKYIVIEDLAQLESESSKQYKSLGSLESTQNHIFVIGHNVNQQLTRYLSDILHSVYFRSESALPRSHGSPPVDFGLKRVEIKVTFEEYIFRLIDFMYRYKILTEKNLKSFLSSDQNIQLTINHLKDFYGKALYTRILGRKWLLIPTMNFIMSDWKTKHLESLLAALPIEEHASFLYPLLTWYIDCSRPSVDNLSHKAQLIAQVRKQELFKPGRQTSSLALIEGTSASSNVCAQNVFSLTKEMISVVESSVDQAEAIEYQLIYHILRFAKTYPDTEESKLVAQEFEKNKMLQAKFKLMEMGGELAVLTNQCDAFSTYLITLNYRESFIQEEVSQTRLTAAFTKVKQVAAAFNSYAKEFTNHPEFDSWFNTNFWMRSYHEMSIMVRTHAHQNP</sequence>
<reference evidence="1" key="1">
    <citation type="submission" date="2021-03" db="EMBL/GenBank/DDBJ databases">
        <title>Draft genome sequence of rust myrtle Austropuccinia psidii MF-1, a brazilian biotype.</title>
        <authorList>
            <person name="Quecine M.C."/>
            <person name="Pachon D.M.R."/>
            <person name="Bonatelli M.L."/>
            <person name="Correr F.H."/>
            <person name="Franceschini L.M."/>
            <person name="Leite T.F."/>
            <person name="Margarido G.R.A."/>
            <person name="Almeida C.A."/>
            <person name="Ferrarezi J.A."/>
            <person name="Labate C.A."/>
        </authorList>
    </citation>
    <scope>NUCLEOTIDE SEQUENCE</scope>
    <source>
        <strain evidence="1">MF-1</strain>
    </source>
</reference>
<organism evidence="1 2">
    <name type="scientific">Austropuccinia psidii MF-1</name>
    <dbReference type="NCBI Taxonomy" id="1389203"/>
    <lineage>
        <taxon>Eukaryota</taxon>
        <taxon>Fungi</taxon>
        <taxon>Dikarya</taxon>
        <taxon>Basidiomycota</taxon>
        <taxon>Pucciniomycotina</taxon>
        <taxon>Pucciniomycetes</taxon>
        <taxon>Pucciniales</taxon>
        <taxon>Sphaerophragmiaceae</taxon>
        <taxon>Austropuccinia</taxon>
    </lineage>
</organism>
<dbReference type="EMBL" id="AVOT02018497">
    <property type="protein sequence ID" value="MBW0505430.1"/>
    <property type="molecule type" value="Genomic_DNA"/>
</dbReference>
<dbReference type="AlphaFoldDB" id="A0A9Q3DQU3"/>
<evidence type="ECO:0000313" key="2">
    <source>
        <dbReference type="Proteomes" id="UP000765509"/>
    </source>
</evidence>
<accession>A0A9Q3DQU3</accession>
<name>A0A9Q3DQU3_9BASI</name>